<dbReference type="AlphaFoldDB" id="A0A9D9HPS3"/>
<reference evidence="2" key="2">
    <citation type="journal article" date="2021" name="PeerJ">
        <title>Extensive microbial diversity within the chicken gut microbiome revealed by metagenomics and culture.</title>
        <authorList>
            <person name="Gilroy R."/>
            <person name="Ravi A."/>
            <person name="Getino M."/>
            <person name="Pursley I."/>
            <person name="Horton D.L."/>
            <person name="Alikhan N.F."/>
            <person name="Baker D."/>
            <person name="Gharbi K."/>
            <person name="Hall N."/>
            <person name="Watson M."/>
            <person name="Adriaenssens E.M."/>
            <person name="Foster-Nyarko E."/>
            <person name="Jarju S."/>
            <person name="Secka A."/>
            <person name="Antonio M."/>
            <person name="Oren A."/>
            <person name="Chaudhuri R.R."/>
            <person name="La Ragione R."/>
            <person name="Hildebrand F."/>
            <person name="Pallen M.J."/>
        </authorList>
    </citation>
    <scope>NUCLEOTIDE SEQUENCE</scope>
    <source>
        <strain evidence="2">10532</strain>
    </source>
</reference>
<dbReference type="PANTHER" id="PTHR10587:SF128">
    <property type="entry name" value="POLYSACCHARIDE DEACETYLASE PDAB-RELATED"/>
    <property type="match status" value="1"/>
</dbReference>
<dbReference type="SUPFAM" id="SSF88713">
    <property type="entry name" value="Glycoside hydrolase/deacetylase"/>
    <property type="match status" value="1"/>
</dbReference>
<dbReference type="InterPro" id="IPR002509">
    <property type="entry name" value="NODB_dom"/>
</dbReference>
<dbReference type="GO" id="GO:0016020">
    <property type="term" value="C:membrane"/>
    <property type="evidence" value="ECO:0007669"/>
    <property type="project" value="TreeGrafter"/>
</dbReference>
<dbReference type="InterPro" id="IPR011330">
    <property type="entry name" value="Glyco_hydro/deAcase_b/a-brl"/>
</dbReference>
<dbReference type="SUPFAM" id="SSF69304">
    <property type="entry name" value="Tricorn protease N-terminal domain"/>
    <property type="match status" value="1"/>
</dbReference>
<dbReference type="Gene3D" id="3.20.20.370">
    <property type="entry name" value="Glycoside hydrolase/deacetylase"/>
    <property type="match status" value="1"/>
</dbReference>
<dbReference type="PROSITE" id="PS51677">
    <property type="entry name" value="NODB"/>
    <property type="match status" value="1"/>
</dbReference>
<accession>A0A9D9HPS3</accession>
<dbReference type="PANTHER" id="PTHR10587">
    <property type="entry name" value="GLYCOSYL TRANSFERASE-RELATED"/>
    <property type="match status" value="1"/>
</dbReference>
<name>A0A9D9HPS3_9SPIR</name>
<gene>
    <name evidence="2" type="ORF">IAA81_07140</name>
</gene>
<proteinExistence type="predicted"/>
<evidence type="ECO:0000313" key="2">
    <source>
        <dbReference type="EMBL" id="MBO8457987.1"/>
    </source>
</evidence>
<dbReference type="CDD" id="cd10917">
    <property type="entry name" value="CE4_NodB_like_6s_7s"/>
    <property type="match status" value="1"/>
</dbReference>
<dbReference type="InterPro" id="IPR050248">
    <property type="entry name" value="Polysacc_deacetylase_ArnD"/>
</dbReference>
<dbReference type="Pfam" id="PF01522">
    <property type="entry name" value="Polysacc_deac_1"/>
    <property type="match status" value="1"/>
</dbReference>
<sequence>MKRPALVVLFFLSFFSVHGELVFGGLDLNSDNQLLFSAEVDVPGKESYSVLFSHNLDLGQTIQQTWYPESLQILDQGRILQVRNRFGVVRYQTAARKLTLMEGFKDFTKGATITSGALPPFSTSPDGEWIVYWSGKTFTTGDLILSDVKTGDFYTVAEDVERYTGNTPVLWASDSSAFIYENNGRLFFSRPGFYNSTTTVVEENFRYIGEGTLSNVSWYSPNRFVYINGDSVFNVYVSELFTRSLYSDLLGIGNLCGKLPFDFESSYDKFQVSPSGDQIMVSVKNRLVFYISLNGDDYSYPAGGIVRPSLFLPGNCADVGFFWTATGDPVVVSYSVESGKLKTHLFRARQENQNLTAFESLPVPENAKDFSLSTDARKMAVLTDEGVIVYDFETWNQTGSLLTEEVVSADWGDSITLYVGGVETVRSWNTLTGKTSVLFFSSVNSYGWEEGSNSIVVDSQGKRYVQNSRGIWDEKPDALTTKVSNQNSQWRVYLDTSKSPLFLNSIYLRQNTGLSRTVPLFNDPVCMYDNLENYREEADNKDGVFFHGSRTKKREIALTFDALDNSEGIPSILFILNKYGIKATFFLNGEFMRRNPSAVKEITLAGHEIGSMFFTTSDLNSSKYKIDKNFISRGLARNEDDYYGITGKELSLLWHPAYYTLSDIIVSAGKEAGYTYVGYDVDSLDWVCLEDSGTLTGLYMNSSKLVERILAEKKPGSVIPIRVGSPAGTRTDYLYDKLELLINGLLESGYDIVPVSSLIKDSI</sequence>
<dbReference type="GO" id="GO:0016810">
    <property type="term" value="F:hydrolase activity, acting on carbon-nitrogen (but not peptide) bonds"/>
    <property type="evidence" value="ECO:0007669"/>
    <property type="project" value="InterPro"/>
</dbReference>
<feature type="domain" description="NodB homology" evidence="1">
    <location>
        <begin position="554"/>
        <end position="753"/>
    </location>
</feature>
<dbReference type="GO" id="GO:0005975">
    <property type="term" value="P:carbohydrate metabolic process"/>
    <property type="evidence" value="ECO:0007669"/>
    <property type="project" value="InterPro"/>
</dbReference>
<dbReference type="Proteomes" id="UP000823638">
    <property type="component" value="Unassembled WGS sequence"/>
</dbReference>
<reference evidence="2" key="1">
    <citation type="submission" date="2020-10" db="EMBL/GenBank/DDBJ databases">
        <authorList>
            <person name="Gilroy R."/>
        </authorList>
    </citation>
    <scope>NUCLEOTIDE SEQUENCE</scope>
    <source>
        <strain evidence="2">10532</strain>
    </source>
</reference>
<dbReference type="EMBL" id="JADIMM010000082">
    <property type="protein sequence ID" value="MBO8457987.1"/>
    <property type="molecule type" value="Genomic_DNA"/>
</dbReference>
<protein>
    <submittedName>
        <fullName evidence="2">Polysaccharide deacetylase family protein</fullName>
    </submittedName>
</protein>
<dbReference type="InterPro" id="IPR036322">
    <property type="entry name" value="WD40_repeat_dom_sf"/>
</dbReference>
<evidence type="ECO:0000313" key="3">
    <source>
        <dbReference type="Proteomes" id="UP000823638"/>
    </source>
</evidence>
<dbReference type="SUPFAM" id="SSF50978">
    <property type="entry name" value="WD40 repeat-like"/>
    <property type="match status" value="1"/>
</dbReference>
<organism evidence="2 3">
    <name type="scientific">Candidatus Gallitreponema excrementavium</name>
    <dbReference type="NCBI Taxonomy" id="2840840"/>
    <lineage>
        <taxon>Bacteria</taxon>
        <taxon>Pseudomonadati</taxon>
        <taxon>Spirochaetota</taxon>
        <taxon>Spirochaetia</taxon>
        <taxon>Spirochaetales</taxon>
        <taxon>Candidatus Gallitreponema</taxon>
    </lineage>
</organism>
<comment type="caution">
    <text evidence="2">The sequence shown here is derived from an EMBL/GenBank/DDBJ whole genome shotgun (WGS) entry which is preliminary data.</text>
</comment>
<evidence type="ECO:0000259" key="1">
    <source>
        <dbReference type="PROSITE" id="PS51677"/>
    </source>
</evidence>